<organism evidence="1 2">
    <name type="scientific">Campylobacter ureolyticus</name>
    <dbReference type="NCBI Taxonomy" id="827"/>
    <lineage>
        <taxon>Bacteria</taxon>
        <taxon>Pseudomonadati</taxon>
        <taxon>Campylobacterota</taxon>
        <taxon>Epsilonproteobacteria</taxon>
        <taxon>Campylobacterales</taxon>
        <taxon>Campylobacteraceae</taxon>
        <taxon>Campylobacter</taxon>
    </lineage>
</organism>
<comment type="caution">
    <text evidence="1">The sequence shown here is derived from an EMBL/GenBank/DDBJ whole genome shotgun (WGS) entry which is preliminary data.</text>
</comment>
<dbReference type="AlphaFoldDB" id="A0A9Q4KQR6"/>
<dbReference type="Gene3D" id="6.20.150.10">
    <property type="match status" value="1"/>
</dbReference>
<proteinExistence type="predicted"/>
<name>A0A9Q4KQR6_9BACT</name>
<dbReference type="EMBL" id="JAPXGP010000008">
    <property type="protein sequence ID" value="MCZ6162437.1"/>
    <property type="molecule type" value="Genomic_DNA"/>
</dbReference>
<sequence length="68" mass="7574">MSRIYFIASEKGNAKFALGGIFSHASKEPANAALNREITEYEDGTTISYDTKNSTLEINKPKRDKYNG</sequence>
<dbReference type="RefSeq" id="WP_269480669.1">
    <property type="nucleotide sequence ID" value="NZ_JAPXGH010000011.1"/>
</dbReference>
<evidence type="ECO:0000313" key="2">
    <source>
        <dbReference type="Proteomes" id="UP001075461"/>
    </source>
</evidence>
<evidence type="ECO:0000313" key="1">
    <source>
        <dbReference type="EMBL" id="MCZ6162437.1"/>
    </source>
</evidence>
<reference evidence="1" key="1">
    <citation type="submission" date="2022-12" db="EMBL/GenBank/DDBJ databases">
        <title>Species Delineation and Comparative Genomics within the Campylobacter ureolyticus Complex.</title>
        <authorList>
            <person name="Maki J."/>
            <person name="Howard M."/>
            <person name="Connelly S."/>
            <person name="Hardy D.J."/>
            <person name="Cameron A."/>
        </authorList>
    </citation>
    <scope>NUCLEOTIDE SEQUENCE</scope>
    <source>
        <strain evidence="1">URMC_786</strain>
    </source>
</reference>
<dbReference type="Proteomes" id="UP001075461">
    <property type="component" value="Unassembled WGS sequence"/>
</dbReference>
<protein>
    <submittedName>
        <fullName evidence="1">Uncharacterized protein</fullName>
    </submittedName>
</protein>
<accession>A0A9Q4KQR6</accession>
<gene>
    <name evidence="1" type="ORF">O6B92_08865</name>
</gene>